<evidence type="ECO:0000313" key="2">
    <source>
        <dbReference type="EMBL" id="PJG57812.1"/>
    </source>
</evidence>
<dbReference type="InterPro" id="IPR011852">
    <property type="entry name" value="TRAP_TAXI"/>
</dbReference>
<organism evidence="2 3">
    <name type="scientific">Aeromonas cavernicola</name>
    <dbReference type="NCBI Taxonomy" id="1006623"/>
    <lineage>
        <taxon>Bacteria</taxon>
        <taxon>Pseudomonadati</taxon>
        <taxon>Pseudomonadota</taxon>
        <taxon>Gammaproteobacteria</taxon>
        <taxon>Aeromonadales</taxon>
        <taxon>Aeromonadaceae</taxon>
        <taxon>Aeromonas</taxon>
    </lineage>
</organism>
<name>A0A2H9U185_9GAMM</name>
<dbReference type="RefSeq" id="WP_100295043.1">
    <property type="nucleotide sequence ID" value="NZ_PGGC01000165.1"/>
</dbReference>
<dbReference type="Pfam" id="PF16868">
    <property type="entry name" value="NMT1_3"/>
    <property type="match status" value="1"/>
</dbReference>
<dbReference type="SUPFAM" id="SSF53850">
    <property type="entry name" value="Periplasmic binding protein-like II"/>
    <property type="match status" value="1"/>
</dbReference>
<feature type="signal peptide" evidence="1">
    <location>
        <begin position="1"/>
        <end position="23"/>
    </location>
</feature>
<comment type="caution">
    <text evidence="2">The sequence shown here is derived from an EMBL/GenBank/DDBJ whole genome shotgun (WGS) entry which is preliminary data.</text>
</comment>
<sequence>MNKKWMFFSICLVLSLSTRVALATPASIQMTIGTGAVTGIYYPVGGAICQLINNEQIGQKCAVESTGGSVENLMLLEKKELQLALVQSDVLQQALSGSGVFSDKPVNDIYPILSLYSEPLNIVVAGDTDIYTIDDLKGKRIDIGNKGSGDRDAVDKIMNVLNWGEDAFSEKTELKAAERSEALCSGKIDAFFIVAGHPNQIIREAVAQCNARLVAISQDVIDEFIKKNPSYIKQSIPASTYRLRDEPVATVGITAMLVTHKGVDNSFVVKLKNTLSTHLEKFRLMHPVLAQLDWKLMSSFDSE</sequence>
<gene>
    <name evidence="2" type="ORF">CUC53_15910</name>
</gene>
<proteinExistence type="predicted"/>
<dbReference type="PANTHER" id="PTHR42941">
    <property type="entry name" value="SLL1037 PROTEIN"/>
    <property type="match status" value="1"/>
</dbReference>
<dbReference type="OrthoDB" id="9780180at2"/>
<keyword evidence="1" id="KW-0732">Signal</keyword>
<dbReference type="NCBIfam" id="TIGR02122">
    <property type="entry name" value="TRAP_TAXI"/>
    <property type="match status" value="1"/>
</dbReference>
<evidence type="ECO:0000256" key="1">
    <source>
        <dbReference type="SAM" id="SignalP"/>
    </source>
</evidence>
<dbReference type="Proteomes" id="UP000235861">
    <property type="component" value="Unassembled WGS sequence"/>
</dbReference>
<accession>A0A2H9U185</accession>
<reference evidence="2 3" key="1">
    <citation type="submission" date="2017-11" db="EMBL/GenBank/DDBJ databases">
        <title>Draft genome sequence of environmental isolate Aeromonas cavernicola sp. nov. MDC 2508.</title>
        <authorList>
            <person name="Colston S.M."/>
            <person name="Navarro A."/>
            <person name="Martinez-Murcia A.J."/>
            <person name="Graf J."/>
        </authorList>
    </citation>
    <scope>NUCLEOTIDE SEQUENCE [LARGE SCALE GENOMIC DNA]</scope>
    <source>
        <strain evidence="2 3">MDC 2508</strain>
    </source>
</reference>
<keyword evidence="3" id="KW-1185">Reference proteome</keyword>
<protein>
    <submittedName>
        <fullName evidence="2">C4-dicarboxylate ABC transporter substrate-binding protein</fullName>
    </submittedName>
</protein>
<evidence type="ECO:0000313" key="3">
    <source>
        <dbReference type="Proteomes" id="UP000235861"/>
    </source>
</evidence>
<dbReference type="Gene3D" id="3.40.190.10">
    <property type="entry name" value="Periplasmic binding protein-like II"/>
    <property type="match status" value="2"/>
</dbReference>
<dbReference type="EMBL" id="PGGC01000165">
    <property type="protein sequence ID" value="PJG57812.1"/>
    <property type="molecule type" value="Genomic_DNA"/>
</dbReference>
<dbReference type="AlphaFoldDB" id="A0A2H9U185"/>
<feature type="chain" id="PRO_5014194431" evidence="1">
    <location>
        <begin position="24"/>
        <end position="303"/>
    </location>
</feature>
<dbReference type="PANTHER" id="PTHR42941:SF1">
    <property type="entry name" value="SLL1037 PROTEIN"/>
    <property type="match status" value="1"/>
</dbReference>